<dbReference type="AlphaFoldDB" id="A0A6C0AXE7"/>
<feature type="transmembrane region" description="Helical" evidence="1">
    <location>
        <begin position="139"/>
        <end position="159"/>
    </location>
</feature>
<protein>
    <submittedName>
        <fullName evidence="2">Uncharacterized protein</fullName>
    </submittedName>
</protein>
<feature type="transmembrane region" description="Helical" evidence="1">
    <location>
        <begin position="75"/>
        <end position="92"/>
    </location>
</feature>
<proteinExistence type="predicted"/>
<feature type="transmembrane region" description="Helical" evidence="1">
    <location>
        <begin position="20"/>
        <end position="38"/>
    </location>
</feature>
<keyword evidence="1" id="KW-0472">Membrane</keyword>
<dbReference type="EMBL" id="MN738774">
    <property type="protein sequence ID" value="QHS84206.1"/>
    <property type="molecule type" value="Genomic_DNA"/>
</dbReference>
<feature type="transmembrane region" description="Helical" evidence="1">
    <location>
        <begin position="50"/>
        <end position="69"/>
    </location>
</feature>
<sequence length="186" mass="21852">MDMDMNMNMDKMLDESKIARGGLLLILAVVGNYSGELLSCQFRKLLTENIFMKHFATFFILYFAVDFTMDKPQHPFTILHYSLIIYIAFLLFNKLDIIFTIVVFILWSLIYFLLTYKTYLNYGNKNGKNNENINIVNNVSNILKITTVLLLLIGFVIYFNKQYKDHRKNWSSIKFMFGNVNCDSLK</sequence>
<evidence type="ECO:0000313" key="2">
    <source>
        <dbReference type="EMBL" id="QHS84206.1"/>
    </source>
</evidence>
<evidence type="ECO:0000256" key="1">
    <source>
        <dbReference type="SAM" id="Phobius"/>
    </source>
</evidence>
<name>A0A6C0AXE7_9ZZZZ</name>
<keyword evidence="1" id="KW-1133">Transmembrane helix</keyword>
<organism evidence="2">
    <name type="scientific">viral metagenome</name>
    <dbReference type="NCBI Taxonomy" id="1070528"/>
    <lineage>
        <taxon>unclassified sequences</taxon>
        <taxon>metagenomes</taxon>
        <taxon>organismal metagenomes</taxon>
    </lineage>
</organism>
<feature type="transmembrane region" description="Helical" evidence="1">
    <location>
        <begin position="97"/>
        <end position="119"/>
    </location>
</feature>
<keyword evidence="1" id="KW-0812">Transmembrane</keyword>
<reference evidence="2" key="1">
    <citation type="journal article" date="2020" name="Nature">
        <title>Giant virus diversity and host interactions through global metagenomics.</title>
        <authorList>
            <person name="Schulz F."/>
            <person name="Roux S."/>
            <person name="Paez-Espino D."/>
            <person name="Jungbluth S."/>
            <person name="Walsh D.A."/>
            <person name="Denef V.J."/>
            <person name="McMahon K.D."/>
            <person name="Konstantinidis K.T."/>
            <person name="Eloe-Fadrosh E.A."/>
            <person name="Kyrpides N.C."/>
            <person name="Woyke T."/>
        </authorList>
    </citation>
    <scope>NUCLEOTIDE SEQUENCE</scope>
    <source>
        <strain evidence="2">GVMAG-S-ERX555965-48</strain>
    </source>
</reference>
<accession>A0A6C0AXE7</accession>